<dbReference type="InterPro" id="IPR003785">
    <property type="entry name" value="Creatininase/forma_Hydrolase"/>
</dbReference>
<dbReference type="GO" id="GO:0016811">
    <property type="term" value="F:hydrolase activity, acting on carbon-nitrogen (but not peptide) bonds, in linear amides"/>
    <property type="evidence" value="ECO:0007669"/>
    <property type="project" value="TreeGrafter"/>
</dbReference>
<keyword evidence="4" id="KW-0862">Zinc</keyword>
<sequence>MLLHLMTWTEVEEYLKVSPGIILPIGSTEQHGQTGLIGTDAICAEGIARGVGEMTHTVVAPTINVGMALHQATFPGAIALRPNTLIELIQDYLTSLTRAGFTKFFFVNGYGGNVATLRAAFAETYGYLTDLHIPNAEKVQCRIANWFTCNSVYKLGKELYGTLEGSHATPSEMAVTQYFCPETIRKIPVMAEVGSLYPMHNTTRFRRRYCDRGMGDNSILATPEDGKHFYDLAVEELSEVYLEFLHGE</sequence>
<protein>
    <submittedName>
        <fullName evidence="6">Creatininase family protein</fullName>
    </submittedName>
</protein>
<accession>A0AAE3GZK5</accession>
<dbReference type="PANTHER" id="PTHR35005">
    <property type="entry name" value="3-DEHYDRO-SCYLLO-INOSOSE HYDROLASE"/>
    <property type="match status" value="1"/>
</dbReference>
<evidence type="ECO:0000256" key="4">
    <source>
        <dbReference type="ARBA" id="ARBA00022833"/>
    </source>
</evidence>
<evidence type="ECO:0000256" key="3">
    <source>
        <dbReference type="ARBA" id="ARBA00022801"/>
    </source>
</evidence>
<evidence type="ECO:0000256" key="2">
    <source>
        <dbReference type="ARBA" id="ARBA00022723"/>
    </source>
</evidence>
<keyword evidence="7" id="KW-1185">Reference proteome</keyword>
<gene>
    <name evidence="6" type="ORF">NJ959_30225</name>
</gene>
<evidence type="ECO:0000256" key="5">
    <source>
        <dbReference type="ARBA" id="ARBA00024029"/>
    </source>
</evidence>
<evidence type="ECO:0000313" key="6">
    <source>
        <dbReference type="EMBL" id="MCP2732713.1"/>
    </source>
</evidence>
<dbReference type="EMBL" id="JAMZMM010000757">
    <property type="protein sequence ID" value="MCP2732713.1"/>
    <property type="molecule type" value="Genomic_DNA"/>
</dbReference>
<dbReference type="SUPFAM" id="SSF102215">
    <property type="entry name" value="Creatininase"/>
    <property type="match status" value="1"/>
</dbReference>
<evidence type="ECO:0000313" key="7">
    <source>
        <dbReference type="Proteomes" id="UP001204953"/>
    </source>
</evidence>
<proteinExistence type="inferred from homology"/>
<dbReference type="PANTHER" id="PTHR35005:SF1">
    <property type="entry name" value="2-AMINO-5-FORMYLAMINO-6-RIBOSYLAMINOPYRIMIDIN-4(3H)-ONE 5'-MONOPHOSPHATE DEFORMYLASE"/>
    <property type="match status" value="1"/>
</dbReference>
<reference evidence="6" key="1">
    <citation type="submission" date="2022-06" db="EMBL/GenBank/DDBJ databases">
        <title>New cyanobacteria of genus Symplocastrum in benthos of Lake Baikal.</title>
        <authorList>
            <person name="Sorokovikova E."/>
            <person name="Tikhonova I."/>
            <person name="Krasnopeev A."/>
            <person name="Evseev P."/>
            <person name="Gladkikh A."/>
            <person name="Belykh O."/>
        </authorList>
    </citation>
    <scope>NUCLEOTIDE SEQUENCE</scope>
    <source>
        <strain evidence="6">BBK-W-15</strain>
    </source>
</reference>
<comment type="cofactor">
    <cofactor evidence="1">
        <name>Zn(2+)</name>
        <dbReference type="ChEBI" id="CHEBI:29105"/>
    </cofactor>
</comment>
<comment type="caution">
    <text evidence="6">The sequence shown here is derived from an EMBL/GenBank/DDBJ whole genome shotgun (WGS) entry which is preliminary data.</text>
</comment>
<dbReference type="InterPro" id="IPR024087">
    <property type="entry name" value="Creatininase-like_sf"/>
</dbReference>
<dbReference type="RefSeq" id="WP_254015414.1">
    <property type="nucleotide sequence ID" value="NZ_JAMZMM010000757.1"/>
</dbReference>
<keyword evidence="3" id="KW-0378">Hydrolase</keyword>
<dbReference type="Gene3D" id="3.40.50.10310">
    <property type="entry name" value="Creatininase"/>
    <property type="match status" value="1"/>
</dbReference>
<dbReference type="Pfam" id="PF02633">
    <property type="entry name" value="Creatininase"/>
    <property type="match status" value="1"/>
</dbReference>
<dbReference type="AlphaFoldDB" id="A0AAE3GZK5"/>
<dbReference type="GO" id="GO:0009231">
    <property type="term" value="P:riboflavin biosynthetic process"/>
    <property type="evidence" value="ECO:0007669"/>
    <property type="project" value="TreeGrafter"/>
</dbReference>
<name>A0AAE3GZK5_9CYAN</name>
<comment type="similarity">
    <text evidence="5">Belongs to the creatininase superfamily.</text>
</comment>
<dbReference type="GO" id="GO:0046872">
    <property type="term" value="F:metal ion binding"/>
    <property type="evidence" value="ECO:0007669"/>
    <property type="project" value="UniProtKB-KW"/>
</dbReference>
<organism evidence="6 7">
    <name type="scientific">Limnofasciculus baicalensis BBK-W-15</name>
    <dbReference type="NCBI Taxonomy" id="2699891"/>
    <lineage>
        <taxon>Bacteria</taxon>
        <taxon>Bacillati</taxon>
        <taxon>Cyanobacteriota</taxon>
        <taxon>Cyanophyceae</taxon>
        <taxon>Coleofasciculales</taxon>
        <taxon>Coleofasciculaceae</taxon>
        <taxon>Limnofasciculus</taxon>
        <taxon>Limnofasciculus baicalensis</taxon>
    </lineage>
</organism>
<keyword evidence="2" id="KW-0479">Metal-binding</keyword>
<evidence type="ECO:0000256" key="1">
    <source>
        <dbReference type="ARBA" id="ARBA00001947"/>
    </source>
</evidence>
<dbReference type="Proteomes" id="UP001204953">
    <property type="component" value="Unassembled WGS sequence"/>
</dbReference>